<keyword evidence="2" id="KW-1185">Reference proteome</keyword>
<organism evidence="1 2">
    <name type="scientific">Dentiscutata heterogama</name>
    <dbReference type="NCBI Taxonomy" id="1316150"/>
    <lineage>
        <taxon>Eukaryota</taxon>
        <taxon>Fungi</taxon>
        <taxon>Fungi incertae sedis</taxon>
        <taxon>Mucoromycota</taxon>
        <taxon>Glomeromycotina</taxon>
        <taxon>Glomeromycetes</taxon>
        <taxon>Diversisporales</taxon>
        <taxon>Gigasporaceae</taxon>
        <taxon>Dentiscutata</taxon>
    </lineage>
</organism>
<gene>
    <name evidence="1" type="ORF">DHETER_LOCUS8209</name>
</gene>
<feature type="non-terminal residue" evidence="1">
    <location>
        <position position="43"/>
    </location>
</feature>
<dbReference type="Proteomes" id="UP000789702">
    <property type="component" value="Unassembled WGS sequence"/>
</dbReference>
<comment type="caution">
    <text evidence="1">The sequence shown here is derived from an EMBL/GenBank/DDBJ whole genome shotgun (WGS) entry which is preliminary data.</text>
</comment>
<sequence>SRAKLTKKIERIQDQGKEKERIQSQDNKENWTRARAKKKLEGT</sequence>
<name>A0ACA9N8Z0_9GLOM</name>
<accession>A0ACA9N8Z0</accession>
<evidence type="ECO:0000313" key="2">
    <source>
        <dbReference type="Proteomes" id="UP000789702"/>
    </source>
</evidence>
<feature type="non-terminal residue" evidence="1">
    <location>
        <position position="1"/>
    </location>
</feature>
<protein>
    <submittedName>
        <fullName evidence="1">7962_t:CDS:1</fullName>
    </submittedName>
</protein>
<evidence type="ECO:0000313" key="1">
    <source>
        <dbReference type="EMBL" id="CAG8625934.1"/>
    </source>
</evidence>
<dbReference type="EMBL" id="CAJVPU010012714">
    <property type="protein sequence ID" value="CAG8625934.1"/>
    <property type="molecule type" value="Genomic_DNA"/>
</dbReference>
<proteinExistence type="predicted"/>
<reference evidence="1" key="1">
    <citation type="submission" date="2021-06" db="EMBL/GenBank/DDBJ databases">
        <authorList>
            <person name="Kallberg Y."/>
            <person name="Tangrot J."/>
            <person name="Rosling A."/>
        </authorList>
    </citation>
    <scope>NUCLEOTIDE SEQUENCE</scope>
    <source>
        <strain evidence="1">IL203A</strain>
    </source>
</reference>